<organism evidence="6 7">
    <name type="scientific">Anaerobium acetethylicum</name>
    <dbReference type="NCBI Taxonomy" id="1619234"/>
    <lineage>
        <taxon>Bacteria</taxon>
        <taxon>Bacillati</taxon>
        <taxon>Bacillota</taxon>
        <taxon>Clostridia</taxon>
        <taxon>Lachnospirales</taxon>
        <taxon>Lachnospiraceae</taxon>
        <taxon>Anaerobium</taxon>
    </lineage>
</organism>
<dbReference type="Gene3D" id="2.60.40.10">
    <property type="entry name" value="Immunoglobulins"/>
    <property type="match status" value="1"/>
</dbReference>
<dbReference type="FunFam" id="2.60.40.10:FF:000495">
    <property type="entry name" value="Periplasmic beta-glucosidase"/>
    <property type="match status" value="1"/>
</dbReference>
<evidence type="ECO:0000259" key="5">
    <source>
        <dbReference type="SMART" id="SM01217"/>
    </source>
</evidence>
<dbReference type="PRINTS" id="PR00133">
    <property type="entry name" value="GLHYDRLASE3"/>
</dbReference>
<dbReference type="SUPFAM" id="SSF51445">
    <property type="entry name" value="(Trans)glycosidases"/>
    <property type="match status" value="1"/>
</dbReference>
<dbReference type="InterPro" id="IPR036881">
    <property type="entry name" value="Glyco_hydro_3_C_sf"/>
</dbReference>
<comment type="similarity">
    <text evidence="1 4">Belongs to the glycosyl hydrolase 3 family.</text>
</comment>
<evidence type="ECO:0000256" key="2">
    <source>
        <dbReference type="ARBA" id="ARBA00022801"/>
    </source>
</evidence>
<dbReference type="InterPro" id="IPR002772">
    <property type="entry name" value="Glyco_hydro_3_C"/>
</dbReference>
<evidence type="ECO:0000313" key="6">
    <source>
        <dbReference type="EMBL" id="SCP94841.1"/>
    </source>
</evidence>
<dbReference type="SMART" id="SM01217">
    <property type="entry name" value="Fn3_like"/>
    <property type="match status" value="1"/>
</dbReference>
<dbReference type="InterPro" id="IPR017853">
    <property type="entry name" value="GH"/>
</dbReference>
<dbReference type="PROSITE" id="PS00775">
    <property type="entry name" value="GLYCOSYL_HYDROL_F3"/>
    <property type="match status" value="1"/>
</dbReference>
<feature type="domain" description="Fibronectin type III-like" evidence="5">
    <location>
        <begin position="609"/>
        <end position="679"/>
    </location>
</feature>
<accession>A0A1D3TNG0</accession>
<dbReference type="Pfam" id="PF01915">
    <property type="entry name" value="Glyco_hydro_3_C"/>
    <property type="match status" value="1"/>
</dbReference>
<dbReference type="InterPro" id="IPR001764">
    <property type="entry name" value="Glyco_hydro_3_N"/>
</dbReference>
<dbReference type="OrthoDB" id="98455at2"/>
<evidence type="ECO:0000256" key="4">
    <source>
        <dbReference type="RuleBase" id="RU361161"/>
    </source>
</evidence>
<dbReference type="InterPro" id="IPR036962">
    <property type="entry name" value="Glyco_hydro_3_N_sf"/>
</dbReference>
<dbReference type="InterPro" id="IPR013783">
    <property type="entry name" value="Ig-like_fold"/>
</dbReference>
<dbReference type="PANTHER" id="PTHR42715">
    <property type="entry name" value="BETA-GLUCOSIDASE"/>
    <property type="match status" value="1"/>
</dbReference>
<keyword evidence="3" id="KW-0119">Carbohydrate metabolism</keyword>
<keyword evidence="7" id="KW-1185">Reference proteome</keyword>
<dbReference type="InterPro" id="IPR019800">
    <property type="entry name" value="Glyco_hydro_3_AS"/>
</dbReference>
<dbReference type="GO" id="GO:0008422">
    <property type="term" value="F:beta-glucosidase activity"/>
    <property type="evidence" value="ECO:0007669"/>
    <property type="project" value="UniProtKB-ARBA"/>
</dbReference>
<evidence type="ECO:0000313" key="7">
    <source>
        <dbReference type="Proteomes" id="UP000199315"/>
    </source>
</evidence>
<dbReference type="EMBL" id="FMKA01000001">
    <property type="protein sequence ID" value="SCP94841.1"/>
    <property type="molecule type" value="Genomic_DNA"/>
</dbReference>
<dbReference type="STRING" id="1619234.SAMN05421730_100187"/>
<protein>
    <submittedName>
        <fullName evidence="6">Beta-glucosidase</fullName>
    </submittedName>
</protein>
<dbReference type="InterPro" id="IPR026891">
    <property type="entry name" value="Fn3-like"/>
</dbReference>
<dbReference type="Gene3D" id="2.60.120.260">
    <property type="entry name" value="Galactose-binding domain-like"/>
    <property type="match status" value="1"/>
</dbReference>
<dbReference type="AlphaFoldDB" id="A0A1D3TNG0"/>
<keyword evidence="4" id="KW-0326">Glycosidase</keyword>
<dbReference type="GO" id="GO:0005975">
    <property type="term" value="P:carbohydrate metabolic process"/>
    <property type="evidence" value="ECO:0007669"/>
    <property type="project" value="InterPro"/>
</dbReference>
<dbReference type="PANTHER" id="PTHR42715:SF10">
    <property type="entry name" value="BETA-GLUCOSIDASE"/>
    <property type="match status" value="1"/>
</dbReference>
<dbReference type="InterPro" id="IPR050288">
    <property type="entry name" value="Cellulose_deg_GH3"/>
</dbReference>
<keyword evidence="2 4" id="KW-0378">Hydrolase</keyword>
<dbReference type="Pfam" id="PF00933">
    <property type="entry name" value="Glyco_hydro_3"/>
    <property type="match status" value="1"/>
</dbReference>
<name>A0A1D3TNG0_9FIRM</name>
<evidence type="ECO:0000256" key="3">
    <source>
        <dbReference type="ARBA" id="ARBA00023277"/>
    </source>
</evidence>
<evidence type="ECO:0000256" key="1">
    <source>
        <dbReference type="ARBA" id="ARBA00005336"/>
    </source>
</evidence>
<dbReference type="Proteomes" id="UP000199315">
    <property type="component" value="Unassembled WGS sequence"/>
</dbReference>
<dbReference type="SUPFAM" id="SSF52279">
    <property type="entry name" value="Beta-D-glucan exohydrolase, C-terminal domain"/>
    <property type="match status" value="1"/>
</dbReference>
<gene>
    <name evidence="6" type="ORF">SAMN05421730_100187</name>
</gene>
<dbReference type="RefSeq" id="WP_091228559.1">
    <property type="nucleotide sequence ID" value="NZ_FMKA01000001.1"/>
</dbReference>
<dbReference type="Gene3D" id="3.40.50.1700">
    <property type="entry name" value="Glycoside hydrolase family 3 C-terminal domain"/>
    <property type="match status" value="2"/>
</dbReference>
<proteinExistence type="inferred from homology"/>
<reference evidence="6 7" key="1">
    <citation type="submission" date="2016-09" db="EMBL/GenBank/DDBJ databases">
        <authorList>
            <person name="Capua I."/>
            <person name="De Benedictis P."/>
            <person name="Joannis T."/>
            <person name="Lombin L.H."/>
            <person name="Cattoli G."/>
        </authorList>
    </citation>
    <scope>NUCLEOTIDE SEQUENCE [LARGE SCALE GENOMIC DNA]</scope>
    <source>
        <strain evidence="6 7">GluBS11</strain>
    </source>
</reference>
<sequence length="790" mass="87559">MENIKEIIRNMTIEEKAGLCSGENDWFTKAVERLGVPAVRMSDGPHGLRTQEASEGSLLKEQSIKAVCFPAACATGNSFDPELLKEMGERLGQESQASDVQILLGPGVNMKRNPLCGRNFEYFSEDPCVAGKLGTAFVKGVQSQGVGTSLKHFFANNQETRRMEISSEVDERTKREYYLPAFEQVIKEAKPVTVMAAYNKIDGTFATESRKYLTDVLRKEWGYEGVVVSDWGAVHNRVKAVEAGTDITMPSATKTDRKLVEAVEKGELAESVLDEACERILFMVKELTENKQENVTFDYESDHAFARKVAAESMVLLKNEDQILPISGRQKVAFIGAYAKNPRYQGGGSSHVNSYKVIGAYDAVIAEGFAEENNLSYADGYAPYTKELDQSAVIEAVSNSARPDDKFENDVDEALIIEAVSLAKEADVAVIFAGLPELMESEGFDRKDMKMPESHVRLIEAVTKSQPNTAVVLYNGSAIELPWANRVKAILEAYLPGEAAGEATVDILYGKVNPSGHLAESFPVRLEDNPSYLIFPGDKEGANYNERMFVGYRYYESKKVDVRFPFGHGLSYTEFAFSNLHIEKERLQGRDSVEVRVDVTNIGSRGGSEVVQLYVAPSKGSLPRPVRELRDFEKVNLEVGETKTVSFKLESRDFAYWSVAKNDWALESGECRIQIGRSSHDIVLEESISIDAGDMKEKVFFTLQTPMKELFATERGKQFWDARVCDFIRGVAAYGVIPAEAAEALLANPAVISQMPQMDHLYMQSISLIAAFCGNVDEEELEALCAELNA</sequence>
<dbReference type="Pfam" id="PF14310">
    <property type="entry name" value="Fn3-like"/>
    <property type="match status" value="1"/>
</dbReference>
<dbReference type="Gene3D" id="3.20.20.300">
    <property type="entry name" value="Glycoside hydrolase, family 3, N-terminal domain"/>
    <property type="match status" value="2"/>
</dbReference>